<evidence type="ECO:0000256" key="1">
    <source>
        <dbReference type="SAM" id="Phobius"/>
    </source>
</evidence>
<proteinExistence type="predicted"/>
<evidence type="ECO:0008006" key="4">
    <source>
        <dbReference type="Google" id="ProtNLM"/>
    </source>
</evidence>
<gene>
    <name evidence="2" type="ORF">EGW70_00455</name>
</gene>
<organism evidence="2 3">
    <name type="scientific">Enterococcus faecalis</name>
    <name type="common">Streptococcus faecalis</name>
    <dbReference type="NCBI Taxonomy" id="1351"/>
    <lineage>
        <taxon>Bacteria</taxon>
        <taxon>Bacillati</taxon>
        <taxon>Bacillota</taxon>
        <taxon>Bacilli</taxon>
        <taxon>Lactobacillales</taxon>
        <taxon>Enterococcaceae</taxon>
        <taxon>Enterococcus</taxon>
    </lineage>
</organism>
<feature type="transmembrane region" description="Helical" evidence="1">
    <location>
        <begin position="361"/>
        <end position="380"/>
    </location>
</feature>
<evidence type="ECO:0000313" key="3">
    <source>
        <dbReference type="Proteomes" id="UP000275941"/>
    </source>
</evidence>
<feature type="transmembrane region" description="Helical" evidence="1">
    <location>
        <begin position="214"/>
        <end position="236"/>
    </location>
</feature>
<sequence length="404" mass="47462">MSIVFWFFLAYPLIGILLFPKFIFQDKERIKTWSLLLGTFFGYMSYFINPSPTIDLARYFQKMEMLAGFSLNHFLNYYDLSAKLDLSNWFLFFISKLNNVHLLPFIVMTFVYTVIFYMIFDNSVRKQISNKGVFLQIVIILSFLSFPGITSNIRNISAFVLFMFGFYLEVYHQKKSTQVWGIYILSVMLHKTAAILIIIRILSCVIVKLKNRKILIVTSLIFLFCSVSIIIMYHFIHLLPFAIPFTSLVDKAYTYATGFGSGDSYMIYIQGSLFMKLQKIFYLLINLLFLILFYKNGYVNKILSFTKNDKKQQFFLFYFLNLVLTIGTIPIILPVYWRFSFISIIFSWFIVNAKVVKDQQLLIGLFCLIFGGIVYQLLVLGQYTNFIEFIINLLTNNYFSIFLK</sequence>
<accession>A0A3N3SH40</accession>
<feature type="transmembrane region" description="Helical" evidence="1">
    <location>
        <begin position="132"/>
        <end position="153"/>
    </location>
</feature>
<feature type="transmembrane region" description="Helical" evidence="1">
    <location>
        <begin position="273"/>
        <end position="294"/>
    </location>
</feature>
<feature type="transmembrane region" description="Helical" evidence="1">
    <location>
        <begin position="30"/>
        <end position="48"/>
    </location>
</feature>
<feature type="transmembrane region" description="Helical" evidence="1">
    <location>
        <begin position="180"/>
        <end position="202"/>
    </location>
</feature>
<feature type="transmembrane region" description="Helical" evidence="1">
    <location>
        <begin position="339"/>
        <end position="356"/>
    </location>
</feature>
<keyword evidence="1" id="KW-0472">Membrane</keyword>
<feature type="transmembrane region" description="Helical" evidence="1">
    <location>
        <begin position="100"/>
        <end position="120"/>
    </location>
</feature>
<comment type="caution">
    <text evidence="2">The sequence shown here is derived from an EMBL/GenBank/DDBJ whole genome shotgun (WGS) entry which is preliminary data.</text>
</comment>
<evidence type="ECO:0000313" key="2">
    <source>
        <dbReference type="EMBL" id="ROY54097.1"/>
    </source>
</evidence>
<feature type="transmembrane region" description="Helical" evidence="1">
    <location>
        <begin position="315"/>
        <end position="333"/>
    </location>
</feature>
<dbReference type="OrthoDB" id="1957056at2"/>
<keyword evidence="1" id="KW-1133">Transmembrane helix</keyword>
<protein>
    <recommendedName>
        <fullName evidence="4">EpsG family protein</fullName>
    </recommendedName>
</protein>
<dbReference type="Proteomes" id="UP000275941">
    <property type="component" value="Unassembled WGS sequence"/>
</dbReference>
<dbReference type="AlphaFoldDB" id="A0A3N3SH40"/>
<keyword evidence="1" id="KW-0812">Transmembrane</keyword>
<feature type="transmembrane region" description="Helical" evidence="1">
    <location>
        <begin position="6"/>
        <end position="23"/>
    </location>
</feature>
<name>A0A3N3SH40_ENTFL</name>
<dbReference type="EMBL" id="RKOR01000001">
    <property type="protein sequence ID" value="ROY54097.1"/>
    <property type="molecule type" value="Genomic_DNA"/>
</dbReference>
<reference evidence="2 3" key="1">
    <citation type="submission" date="2018-10" db="EMBL/GenBank/DDBJ databases">
        <title>Genotypes and phenotypes of Enterococci isolated from broiler chickens.</title>
        <authorList>
            <person name="Muhammad A.R."/>
            <person name="Diarra M.S."/>
        </authorList>
    </citation>
    <scope>NUCLEOTIDE SEQUENCE [LARGE SCALE GENOMIC DNA]</scope>
    <source>
        <strain evidence="2 3">P7 C A21</strain>
    </source>
</reference>